<reference evidence="3" key="2">
    <citation type="submission" date="2016-11" db="UniProtKB">
        <authorList>
            <consortium name="WormBaseParasite"/>
        </authorList>
    </citation>
    <scope>IDENTIFICATION</scope>
</reference>
<organism evidence="2 3">
    <name type="scientific">Loa loa</name>
    <name type="common">Eye worm</name>
    <name type="synonym">Filaria loa</name>
    <dbReference type="NCBI Taxonomy" id="7209"/>
    <lineage>
        <taxon>Eukaryota</taxon>
        <taxon>Metazoa</taxon>
        <taxon>Ecdysozoa</taxon>
        <taxon>Nematoda</taxon>
        <taxon>Chromadorea</taxon>
        <taxon>Rhabditida</taxon>
        <taxon>Spirurina</taxon>
        <taxon>Spiruromorpha</taxon>
        <taxon>Filarioidea</taxon>
        <taxon>Onchocercidae</taxon>
        <taxon>Loa</taxon>
    </lineage>
</organism>
<dbReference type="eggNOG" id="ENOG502SXUT">
    <property type="taxonomic scope" value="Eukaryota"/>
</dbReference>
<evidence type="ECO:0000313" key="2">
    <source>
        <dbReference type="Proteomes" id="UP000095285"/>
    </source>
</evidence>
<dbReference type="GO" id="GO:0019825">
    <property type="term" value="F:oxygen binding"/>
    <property type="evidence" value="ECO:0007669"/>
    <property type="project" value="InterPro"/>
</dbReference>
<keyword evidence="2" id="KW-1185">Reference proteome</keyword>
<dbReference type="SUPFAM" id="SSF46458">
    <property type="entry name" value="Globin-like"/>
    <property type="match status" value="1"/>
</dbReference>
<proteinExistence type="predicted"/>
<feature type="region of interest" description="Disordered" evidence="1">
    <location>
        <begin position="59"/>
        <end position="106"/>
    </location>
</feature>
<dbReference type="InterPro" id="IPR009050">
    <property type="entry name" value="Globin-like_sf"/>
</dbReference>
<evidence type="ECO:0000256" key="1">
    <source>
        <dbReference type="SAM" id="MobiDB-lite"/>
    </source>
</evidence>
<feature type="compositionally biased region" description="Low complexity" evidence="1">
    <location>
        <begin position="7"/>
        <end position="28"/>
    </location>
</feature>
<feature type="compositionally biased region" description="Low complexity" evidence="1">
    <location>
        <begin position="59"/>
        <end position="76"/>
    </location>
</feature>
<dbReference type="InterPro" id="IPR012292">
    <property type="entry name" value="Globin/Proto"/>
</dbReference>
<feature type="region of interest" description="Disordered" evidence="1">
    <location>
        <begin position="1"/>
        <end position="36"/>
    </location>
</feature>
<dbReference type="InterPro" id="IPR044399">
    <property type="entry name" value="Mb-like_M"/>
</dbReference>
<sequence>MSMSFDSNYLPNSSSQSSSHSSLKKPQSVIALQKIPQKMNSFKSSDIFDDQKKNKSYSSIASSLSLQSKTSNQNSKKTTRRPRSTDIVKSPQIASSGSSGRKNDRMIPTMRHSSNILTTKSPSLSSNSQSIILFCMENARSDIALRIVQRMAHKRDDFAQFYGNLSNEQSNELIMGLKKFLNDIVQNITNSEKIRQISNKYGIEQAHKRSLGFKADFFSVLADALTTECVFLDGAAHQPTETIEAWATLVELMFTNVRDGYYLETRQLRRNWHNFRSQSNLSSQSDQSLDCDSPHSLPSLNHMFTTV</sequence>
<reference evidence="2" key="1">
    <citation type="submission" date="2012-04" db="EMBL/GenBank/DDBJ databases">
        <title>The Genome Sequence of Loa loa.</title>
        <authorList>
            <consortium name="The Broad Institute Genome Sequencing Platform"/>
            <consortium name="Broad Institute Genome Sequencing Center for Infectious Disease"/>
            <person name="Nutman T.B."/>
            <person name="Fink D.L."/>
            <person name="Russ C."/>
            <person name="Young S."/>
            <person name="Zeng Q."/>
            <person name="Gargeya S."/>
            <person name="Alvarado L."/>
            <person name="Berlin A."/>
            <person name="Chapman S.B."/>
            <person name="Chen Z."/>
            <person name="Freedman E."/>
            <person name="Gellesch M."/>
            <person name="Goldberg J."/>
            <person name="Griggs A."/>
            <person name="Gujja S."/>
            <person name="Heilman E.R."/>
            <person name="Heiman D."/>
            <person name="Howarth C."/>
            <person name="Mehta T."/>
            <person name="Neiman D."/>
            <person name="Pearson M."/>
            <person name="Roberts A."/>
            <person name="Saif S."/>
            <person name="Shea T."/>
            <person name="Shenoy N."/>
            <person name="Sisk P."/>
            <person name="Stolte C."/>
            <person name="Sykes S."/>
            <person name="White J."/>
            <person name="Yandava C."/>
            <person name="Haas B."/>
            <person name="Henn M.R."/>
            <person name="Nusbaum C."/>
            <person name="Birren B."/>
        </authorList>
    </citation>
    <scope>NUCLEOTIDE SEQUENCE [LARGE SCALE GENOMIC DNA]</scope>
</reference>
<dbReference type="AlphaFoldDB" id="A0A1I7W263"/>
<protein>
    <submittedName>
        <fullName evidence="3">GLOBIN domain-containing protein</fullName>
    </submittedName>
</protein>
<dbReference type="GO" id="GO:0020037">
    <property type="term" value="F:heme binding"/>
    <property type="evidence" value="ECO:0007669"/>
    <property type="project" value="InterPro"/>
</dbReference>
<dbReference type="WBParaSite" id="EN70_8823">
    <property type="protein sequence ID" value="EN70_8823"/>
    <property type="gene ID" value="EN70_8823"/>
</dbReference>
<name>A0A1I7W263_LOALO</name>
<evidence type="ECO:0000313" key="3">
    <source>
        <dbReference type="WBParaSite" id="EN70_8823"/>
    </source>
</evidence>
<dbReference type="Proteomes" id="UP000095285">
    <property type="component" value="Unassembled WGS sequence"/>
</dbReference>
<dbReference type="Gene3D" id="1.10.490.10">
    <property type="entry name" value="Globins"/>
    <property type="match status" value="1"/>
</dbReference>
<accession>A0A1I7W263</accession>
<dbReference type="CDD" id="cd01040">
    <property type="entry name" value="Mb-like"/>
    <property type="match status" value="1"/>
</dbReference>